<reference evidence="3 4" key="1">
    <citation type="submission" date="2020-10" db="EMBL/GenBank/DDBJ databases">
        <title>The Coptis chinensis genome and diversification of protoberbering-type alkaloids.</title>
        <authorList>
            <person name="Wang B."/>
            <person name="Shu S."/>
            <person name="Song C."/>
            <person name="Liu Y."/>
        </authorList>
    </citation>
    <scope>NUCLEOTIDE SEQUENCE [LARGE SCALE GENOMIC DNA]</scope>
    <source>
        <strain evidence="3">HL-2020</strain>
        <tissue evidence="3">Leaf</tissue>
    </source>
</reference>
<dbReference type="GO" id="GO:0004617">
    <property type="term" value="F:phosphoglycerate dehydrogenase activity"/>
    <property type="evidence" value="ECO:0007669"/>
    <property type="project" value="TreeGrafter"/>
</dbReference>
<dbReference type="OrthoDB" id="298012at2759"/>
<sequence>MPLTPTTSKILNDENFAKMKKGVRIINVARGGVIDEDALVRALDNGTVAQRSSAVGRLVAGGSGIKSVKVVYTSSRDPTKQKGLRIIEERVMIDSSTDCPIDSIQVQIANVLVQILVMNRKAKEDWEKKQSEETEKIRKVNEFLYVFNSATRALESMLKECSPKKYADLQKAIHTYLDNTKETTSTDTNQAASSLGNARAGYKYGRVLSECRQDNLSNPIHLLPEYLLVLLRALVGLLKPSTMSVFGTLLVIWGLVKERLLGKPVNTDPAKAC</sequence>
<dbReference type="PANTHER" id="PTHR42938:SF5">
    <property type="entry name" value="D-3-PHOSPHOGLYCERATE DEHYDROGENASE 3, CHLOROPLASTIC"/>
    <property type="match status" value="1"/>
</dbReference>
<name>A0A835HSV6_9MAGN</name>
<keyword evidence="1" id="KW-0560">Oxidoreductase</keyword>
<gene>
    <name evidence="3" type="ORF">IFM89_037322</name>
</gene>
<accession>A0A835HSV6</accession>
<proteinExistence type="predicted"/>
<dbReference type="Gene3D" id="3.40.50.720">
    <property type="entry name" value="NAD(P)-binding Rossmann-like Domain"/>
    <property type="match status" value="1"/>
</dbReference>
<dbReference type="InterPro" id="IPR006140">
    <property type="entry name" value="D-isomer_DH_NAD-bd"/>
</dbReference>
<evidence type="ECO:0000256" key="1">
    <source>
        <dbReference type="ARBA" id="ARBA00023002"/>
    </source>
</evidence>
<dbReference type="GO" id="GO:0009570">
    <property type="term" value="C:chloroplast stroma"/>
    <property type="evidence" value="ECO:0007669"/>
    <property type="project" value="TreeGrafter"/>
</dbReference>
<dbReference type="Pfam" id="PF02826">
    <property type="entry name" value="2-Hacid_dh_C"/>
    <property type="match status" value="1"/>
</dbReference>
<dbReference type="Proteomes" id="UP000631114">
    <property type="component" value="Unassembled WGS sequence"/>
</dbReference>
<dbReference type="EMBL" id="JADFTS010000006">
    <property type="protein sequence ID" value="KAF9603663.1"/>
    <property type="molecule type" value="Genomic_DNA"/>
</dbReference>
<dbReference type="PROSITE" id="PS00671">
    <property type="entry name" value="D_2_HYDROXYACID_DH_3"/>
    <property type="match status" value="1"/>
</dbReference>
<dbReference type="InterPro" id="IPR036291">
    <property type="entry name" value="NAD(P)-bd_dom_sf"/>
</dbReference>
<organism evidence="3 4">
    <name type="scientific">Coptis chinensis</name>
    <dbReference type="NCBI Taxonomy" id="261450"/>
    <lineage>
        <taxon>Eukaryota</taxon>
        <taxon>Viridiplantae</taxon>
        <taxon>Streptophyta</taxon>
        <taxon>Embryophyta</taxon>
        <taxon>Tracheophyta</taxon>
        <taxon>Spermatophyta</taxon>
        <taxon>Magnoliopsida</taxon>
        <taxon>Ranunculales</taxon>
        <taxon>Ranunculaceae</taxon>
        <taxon>Coptidoideae</taxon>
        <taxon>Coptis</taxon>
    </lineage>
</organism>
<dbReference type="AlphaFoldDB" id="A0A835HSV6"/>
<evidence type="ECO:0000313" key="3">
    <source>
        <dbReference type="EMBL" id="KAF9603663.1"/>
    </source>
</evidence>
<feature type="domain" description="D-isomer specific 2-hydroxyacid dehydrogenase NAD-binding" evidence="2">
    <location>
        <begin position="1"/>
        <end position="49"/>
    </location>
</feature>
<protein>
    <recommendedName>
        <fullName evidence="2">D-isomer specific 2-hydroxyacid dehydrogenase NAD-binding domain-containing protein</fullName>
    </recommendedName>
</protein>
<dbReference type="PANTHER" id="PTHR42938">
    <property type="entry name" value="FORMATE DEHYDROGENASE 1"/>
    <property type="match status" value="1"/>
</dbReference>
<comment type="caution">
    <text evidence="3">The sequence shown here is derived from an EMBL/GenBank/DDBJ whole genome shotgun (WGS) entry which is preliminary data.</text>
</comment>
<dbReference type="GO" id="GO:0051287">
    <property type="term" value="F:NAD binding"/>
    <property type="evidence" value="ECO:0007669"/>
    <property type="project" value="InterPro"/>
</dbReference>
<dbReference type="SUPFAM" id="SSF51735">
    <property type="entry name" value="NAD(P)-binding Rossmann-fold domains"/>
    <property type="match status" value="1"/>
</dbReference>
<evidence type="ECO:0000259" key="2">
    <source>
        <dbReference type="Pfam" id="PF02826"/>
    </source>
</evidence>
<dbReference type="InterPro" id="IPR029753">
    <property type="entry name" value="D-isomer_DH_CS"/>
</dbReference>
<evidence type="ECO:0000313" key="4">
    <source>
        <dbReference type="Proteomes" id="UP000631114"/>
    </source>
</evidence>
<keyword evidence="4" id="KW-1185">Reference proteome</keyword>